<accession>A0ABN1W7P8</accession>
<feature type="domain" description="Alanine dehydrogenase/pyridine nucleotide transhydrogenase NAD(H)-binding" evidence="1">
    <location>
        <begin position="2"/>
        <end position="90"/>
    </location>
</feature>
<dbReference type="EMBL" id="BAAALN010000006">
    <property type="protein sequence ID" value="GAA1239431.1"/>
    <property type="molecule type" value="Genomic_DNA"/>
</dbReference>
<dbReference type="Gene3D" id="3.40.50.720">
    <property type="entry name" value="NAD(P)-binding Rossmann-like Domain"/>
    <property type="match status" value="1"/>
</dbReference>
<name>A0ABN1W7P8_9PSEU</name>
<evidence type="ECO:0000259" key="1">
    <source>
        <dbReference type="Pfam" id="PF01262"/>
    </source>
</evidence>
<dbReference type="Proteomes" id="UP001500653">
    <property type="component" value="Unassembled WGS sequence"/>
</dbReference>
<proteinExistence type="predicted"/>
<dbReference type="InterPro" id="IPR007698">
    <property type="entry name" value="AlaDH/PNT_NAD(H)-bd"/>
</dbReference>
<reference evidence="2 3" key="1">
    <citation type="journal article" date="2019" name="Int. J. Syst. Evol. Microbiol.">
        <title>The Global Catalogue of Microorganisms (GCM) 10K type strain sequencing project: providing services to taxonomists for standard genome sequencing and annotation.</title>
        <authorList>
            <consortium name="The Broad Institute Genomics Platform"/>
            <consortium name="The Broad Institute Genome Sequencing Center for Infectious Disease"/>
            <person name="Wu L."/>
            <person name="Ma J."/>
        </authorList>
    </citation>
    <scope>NUCLEOTIDE SEQUENCE [LARGE SCALE GENOMIC DNA]</scope>
    <source>
        <strain evidence="2 3">JCM 13023</strain>
    </source>
</reference>
<organism evidence="2 3">
    <name type="scientific">Prauserella halophila</name>
    <dbReference type="NCBI Taxonomy" id="185641"/>
    <lineage>
        <taxon>Bacteria</taxon>
        <taxon>Bacillati</taxon>
        <taxon>Actinomycetota</taxon>
        <taxon>Actinomycetes</taxon>
        <taxon>Pseudonocardiales</taxon>
        <taxon>Pseudonocardiaceae</taxon>
        <taxon>Prauserella</taxon>
    </lineage>
</organism>
<dbReference type="SUPFAM" id="SSF52283">
    <property type="entry name" value="Formate/glycerate dehydrogenase catalytic domain-like"/>
    <property type="match status" value="1"/>
</dbReference>
<protein>
    <recommendedName>
        <fullName evidence="1">Alanine dehydrogenase/pyridine nucleotide transhydrogenase NAD(H)-binding domain-containing protein</fullName>
    </recommendedName>
</protein>
<gene>
    <name evidence="2" type="ORF">GCM10009676_25130</name>
</gene>
<sequence>MLVDISIGQGGCFADSRATTHAEPMYPVHNSVFYCVANVPGAVPSTSSHALTNVTLPYAVALANKGWLQACVDDGSLMLGVNIHAGRLVNAAVGEATGLGTVALEEQPGTFRDLVGGG</sequence>
<evidence type="ECO:0000313" key="2">
    <source>
        <dbReference type="EMBL" id="GAA1239431.1"/>
    </source>
</evidence>
<dbReference type="PANTHER" id="PTHR42795">
    <property type="entry name" value="ALANINE DEHYDROGENASE"/>
    <property type="match status" value="1"/>
</dbReference>
<evidence type="ECO:0000313" key="3">
    <source>
        <dbReference type="Proteomes" id="UP001500653"/>
    </source>
</evidence>
<dbReference type="PANTHER" id="PTHR42795:SF1">
    <property type="entry name" value="ALANINE DEHYDROGENASE"/>
    <property type="match status" value="1"/>
</dbReference>
<dbReference type="Pfam" id="PF01262">
    <property type="entry name" value="AlaDh_PNT_C"/>
    <property type="match status" value="1"/>
</dbReference>
<keyword evidence="3" id="KW-1185">Reference proteome</keyword>
<comment type="caution">
    <text evidence="2">The sequence shown here is derived from an EMBL/GenBank/DDBJ whole genome shotgun (WGS) entry which is preliminary data.</text>
</comment>